<dbReference type="Proteomes" id="UP000276133">
    <property type="component" value="Unassembled WGS sequence"/>
</dbReference>
<proteinExistence type="predicted"/>
<keyword evidence="1" id="KW-0812">Transmembrane</keyword>
<keyword evidence="3" id="KW-1185">Reference proteome</keyword>
<evidence type="ECO:0000313" key="3">
    <source>
        <dbReference type="Proteomes" id="UP000276133"/>
    </source>
</evidence>
<evidence type="ECO:0000256" key="1">
    <source>
        <dbReference type="SAM" id="Phobius"/>
    </source>
</evidence>
<dbReference type="EMBL" id="REGN01007781">
    <property type="protein sequence ID" value="RNA05299.1"/>
    <property type="molecule type" value="Genomic_DNA"/>
</dbReference>
<organism evidence="2 3">
    <name type="scientific">Brachionus plicatilis</name>
    <name type="common">Marine rotifer</name>
    <name type="synonym">Brachionus muelleri</name>
    <dbReference type="NCBI Taxonomy" id="10195"/>
    <lineage>
        <taxon>Eukaryota</taxon>
        <taxon>Metazoa</taxon>
        <taxon>Spiralia</taxon>
        <taxon>Gnathifera</taxon>
        <taxon>Rotifera</taxon>
        <taxon>Eurotatoria</taxon>
        <taxon>Monogononta</taxon>
        <taxon>Pseudotrocha</taxon>
        <taxon>Ploima</taxon>
        <taxon>Brachionidae</taxon>
        <taxon>Brachionus</taxon>
    </lineage>
</organism>
<feature type="transmembrane region" description="Helical" evidence="1">
    <location>
        <begin position="16"/>
        <end position="38"/>
    </location>
</feature>
<name>A0A3M7Q2B7_BRAPC</name>
<evidence type="ECO:0000313" key="2">
    <source>
        <dbReference type="EMBL" id="RNA05299.1"/>
    </source>
</evidence>
<sequence>MIILSFTLYTLVVDSLLVLPSYTFLFGLNIVFVCFSLTRVMIGFTSARVTFGLTSSRVLVGASLSLKSSKPLSHARVDSLFSNLYPFLSPPRVHKLGCFNSPILPGVTILPPNASLPSFTSFRVGFGPLHTGSASPSFFSFFSNTFLYTIKSLCAAKNKKHNKEENRICIENLPLYLLLKLLIRLFELSQRNVQAGLSYSATLIDRLVKEYGEVCDFLDKYHMSLNSDDYIILKRNINSKLCWIEEPVHFCIFMLLNRDRDSKNETGVLIRRLKSLS</sequence>
<accession>A0A3M7Q2B7</accession>
<gene>
    <name evidence="2" type="ORF">BpHYR1_011838</name>
</gene>
<reference evidence="2 3" key="1">
    <citation type="journal article" date="2018" name="Sci. Rep.">
        <title>Genomic signatures of local adaptation to the degree of environmental predictability in rotifers.</title>
        <authorList>
            <person name="Franch-Gras L."/>
            <person name="Hahn C."/>
            <person name="Garcia-Roger E.M."/>
            <person name="Carmona M.J."/>
            <person name="Serra M."/>
            <person name="Gomez A."/>
        </authorList>
    </citation>
    <scope>NUCLEOTIDE SEQUENCE [LARGE SCALE GENOMIC DNA]</scope>
    <source>
        <strain evidence="2">HYR1</strain>
    </source>
</reference>
<keyword evidence="1" id="KW-1133">Transmembrane helix</keyword>
<comment type="caution">
    <text evidence="2">The sequence shown here is derived from an EMBL/GenBank/DDBJ whole genome shotgun (WGS) entry which is preliminary data.</text>
</comment>
<keyword evidence="1" id="KW-0472">Membrane</keyword>
<protein>
    <submittedName>
        <fullName evidence="2">Uncharacterized protein</fullName>
    </submittedName>
</protein>
<dbReference type="AlphaFoldDB" id="A0A3M7Q2B7"/>